<dbReference type="EMBL" id="FPHN01000145">
    <property type="protein sequence ID" value="SFV62583.1"/>
    <property type="molecule type" value="Genomic_DNA"/>
</dbReference>
<protein>
    <submittedName>
        <fullName evidence="1">Uncharacterized protein</fullName>
    </submittedName>
</protein>
<evidence type="ECO:0000313" key="1">
    <source>
        <dbReference type="EMBL" id="SFV62583.1"/>
    </source>
</evidence>
<name>A0A1W1CA33_9ZZZZ</name>
<accession>A0A1W1CA33</accession>
<gene>
    <name evidence="1" type="ORF">MNB_SV-14-938</name>
</gene>
<dbReference type="AlphaFoldDB" id="A0A1W1CA33"/>
<reference evidence="1" key="1">
    <citation type="submission" date="2016-10" db="EMBL/GenBank/DDBJ databases">
        <authorList>
            <person name="de Groot N.N."/>
        </authorList>
    </citation>
    <scope>NUCLEOTIDE SEQUENCE</scope>
</reference>
<sequence length="56" mass="6580">MTDNIIFSRSQAPAWECILEFNYLKYLFIYSNSYMHSTAGAVERVEKSELIKQSVR</sequence>
<organism evidence="1">
    <name type="scientific">hydrothermal vent metagenome</name>
    <dbReference type="NCBI Taxonomy" id="652676"/>
    <lineage>
        <taxon>unclassified sequences</taxon>
        <taxon>metagenomes</taxon>
        <taxon>ecological metagenomes</taxon>
    </lineage>
</organism>
<proteinExistence type="predicted"/>